<dbReference type="GO" id="GO:0005524">
    <property type="term" value="F:ATP binding"/>
    <property type="evidence" value="ECO:0007669"/>
    <property type="project" value="UniProtKB-UniRule"/>
</dbReference>
<dbReference type="Gene3D" id="1.20.58.530">
    <property type="match status" value="1"/>
</dbReference>
<evidence type="ECO:0000256" key="16">
    <source>
        <dbReference type="SAM" id="Coils"/>
    </source>
</evidence>
<evidence type="ECO:0000256" key="13">
    <source>
        <dbReference type="PROSITE-ProRule" id="PRU00117"/>
    </source>
</evidence>
<dbReference type="Proteomes" id="UP001633002">
    <property type="component" value="Unassembled WGS sequence"/>
</dbReference>
<dbReference type="InterPro" id="IPR036855">
    <property type="entry name" value="Znf_CCCH_sf"/>
</dbReference>
<dbReference type="SMART" id="SM00015">
    <property type="entry name" value="IQ"/>
    <property type="match status" value="6"/>
</dbReference>
<dbReference type="InterPro" id="IPR036018">
    <property type="entry name" value="MYSc_Myo11"/>
</dbReference>
<feature type="compositionally biased region" description="Low complexity" evidence="17">
    <location>
        <begin position="1398"/>
        <end position="1431"/>
    </location>
</feature>
<dbReference type="Pfam" id="PF00013">
    <property type="entry name" value="KH_1"/>
    <property type="match status" value="1"/>
</dbReference>
<dbReference type="SMART" id="SM00356">
    <property type="entry name" value="ZnF_C3H1"/>
    <property type="match status" value="2"/>
</dbReference>
<dbReference type="SUPFAM" id="SSF52540">
    <property type="entry name" value="P-loop containing nucleoside triphosphate hydrolases"/>
    <property type="match status" value="2"/>
</dbReference>
<dbReference type="PROSITE" id="PS51844">
    <property type="entry name" value="SH3_LIKE"/>
    <property type="match status" value="1"/>
</dbReference>
<proteinExistence type="inferred from homology"/>
<keyword evidence="12 15" id="KW-0009">Actin-binding</keyword>
<feature type="region of interest" description="Disordered" evidence="17">
    <location>
        <begin position="2156"/>
        <end position="2175"/>
    </location>
</feature>
<dbReference type="InterPro" id="IPR036612">
    <property type="entry name" value="KH_dom_type_1_sf"/>
</dbReference>
<evidence type="ECO:0000256" key="17">
    <source>
        <dbReference type="SAM" id="MobiDB-lite"/>
    </source>
</evidence>
<feature type="region of interest" description="Disordered" evidence="17">
    <location>
        <begin position="2038"/>
        <end position="2074"/>
    </location>
</feature>
<feature type="coiled-coil region" evidence="16">
    <location>
        <begin position="997"/>
        <end position="1062"/>
    </location>
</feature>
<evidence type="ECO:0000259" key="20">
    <source>
        <dbReference type="PROSITE" id="PS51456"/>
    </source>
</evidence>
<keyword evidence="10 15" id="KW-0518">Myosin</keyword>
<feature type="zinc finger region" description="C3H1-type" evidence="14">
    <location>
        <begin position="2080"/>
        <end position="2107"/>
    </location>
</feature>
<dbReference type="InterPro" id="IPR000048">
    <property type="entry name" value="IQ_motif_EF-hand-BS"/>
</dbReference>
<keyword evidence="9 16" id="KW-0175">Coiled coil</keyword>
<feature type="compositionally biased region" description="Polar residues" evidence="17">
    <location>
        <begin position="2156"/>
        <end position="2165"/>
    </location>
</feature>
<evidence type="ECO:0000313" key="23">
    <source>
        <dbReference type="Proteomes" id="UP001633002"/>
    </source>
</evidence>
<dbReference type="PROSITE" id="PS50084">
    <property type="entry name" value="KH_TYPE_1"/>
    <property type="match status" value="1"/>
</dbReference>
<feature type="domain" description="Dilute" evidence="19">
    <location>
        <begin position="1626"/>
        <end position="1941"/>
    </location>
</feature>
<feature type="region of interest" description="Disordered" evidence="17">
    <location>
        <begin position="1210"/>
        <end position="1235"/>
    </location>
</feature>
<evidence type="ECO:0000256" key="7">
    <source>
        <dbReference type="ARBA" id="ARBA00022840"/>
    </source>
</evidence>
<dbReference type="InterPro" id="IPR002710">
    <property type="entry name" value="Dilute_dom"/>
</dbReference>
<keyword evidence="8" id="KW-0112">Calmodulin-binding</keyword>
<keyword evidence="6 14" id="KW-0862">Zinc</keyword>
<evidence type="ECO:0000256" key="15">
    <source>
        <dbReference type="PROSITE-ProRule" id="PRU00782"/>
    </source>
</evidence>
<dbReference type="InterPro" id="IPR036961">
    <property type="entry name" value="Kinesin_motor_dom_sf"/>
</dbReference>
<keyword evidence="13" id="KW-0694">RNA-binding</keyword>
<keyword evidence="23" id="KW-1185">Reference proteome</keyword>
<dbReference type="FunFam" id="1.20.58.530:FF:000002">
    <property type="entry name" value="Class V myosin"/>
    <property type="match status" value="1"/>
</dbReference>
<evidence type="ECO:0000256" key="11">
    <source>
        <dbReference type="ARBA" id="ARBA00023175"/>
    </source>
</evidence>
<dbReference type="GO" id="GO:0003723">
    <property type="term" value="F:RNA binding"/>
    <property type="evidence" value="ECO:0007669"/>
    <property type="project" value="UniProtKB-UniRule"/>
</dbReference>
<feature type="zinc finger region" description="C3H1-type" evidence="14">
    <location>
        <begin position="2265"/>
        <end position="2292"/>
    </location>
</feature>
<feature type="region of interest" description="Disordered" evidence="17">
    <location>
        <begin position="2105"/>
        <end position="2139"/>
    </location>
</feature>
<keyword evidence="4 15" id="KW-0547">Nucleotide-binding</keyword>
<comment type="caution">
    <text evidence="22">The sequence shown here is derived from an EMBL/GenBank/DDBJ whole genome shotgun (WGS) entry which is preliminary data.</text>
</comment>
<evidence type="ECO:0000259" key="18">
    <source>
        <dbReference type="PROSITE" id="PS50103"/>
    </source>
</evidence>
<dbReference type="Gene3D" id="1.20.120.720">
    <property type="entry name" value="Myosin VI head, motor domain, U50 subdomain"/>
    <property type="match status" value="1"/>
</dbReference>
<evidence type="ECO:0000256" key="1">
    <source>
        <dbReference type="ARBA" id="ARBA00008049"/>
    </source>
</evidence>
<dbReference type="FunFam" id="1.20.120.720:FF:000011">
    <property type="entry name" value="Myosin 2"/>
    <property type="match status" value="1"/>
</dbReference>
<comment type="similarity">
    <text evidence="1">Belongs to the TRAFAC class myosin-kinesin ATPase superfamily. Myosin family. Plant myosin class XI subfamily.</text>
</comment>
<evidence type="ECO:0000256" key="10">
    <source>
        <dbReference type="ARBA" id="ARBA00023123"/>
    </source>
</evidence>
<evidence type="ECO:0000256" key="9">
    <source>
        <dbReference type="ARBA" id="ARBA00023054"/>
    </source>
</evidence>
<dbReference type="GO" id="GO:0008270">
    <property type="term" value="F:zinc ion binding"/>
    <property type="evidence" value="ECO:0007669"/>
    <property type="project" value="UniProtKB-KW"/>
</dbReference>
<dbReference type="Gene3D" id="3.40.850.10">
    <property type="entry name" value="Kinesin motor domain"/>
    <property type="match status" value="1"/>
</dbReference>
<dbReference type="GO" id="GO:0010468">
    <property type="term" value="P:regulation of gene expression"/>
    <property type="evidence" value="ECO:0007669"/>
    <property type="project" value="UniProtKB-ARBA"/>
</dbReference>
<dbReference type="Gene3D" id="1.20.5.190">
    <property type="match status" value="3"/>
</dbReference>
<dbReference type="CDD" id="cd01384">
    <property type="entry name" value="MYSc_Myo11"/>
    <property type="match status" value="1"/>
</dbReference>
<feature type="compositionally biased region" description="Polar residues" evidence="17">
    <location>
        <begin position="1438"/>
        <end position="1454"/>
    </location>
</feature>
<feature type="compositionally biased region" description="Low complexity" evidence="17">
    <location>
        <begin position="2166"/>
        <end position="2175"/>
    </location>
</feature>
<dbReference type="InterPro" id="IPR027417">
    <property type="entry name" value="P-loop_NTPase"/>
</dbReference>
<dbReference type="SMART" id="SM00242">
    <property type="entry name" value="MYSc"/>
    <property type="match status" value="1"/>
</dbReference>
<evidence type="ECO:0000256" key="8">
    <source>
        <dbReference type="ARBA" id="ARBA00022860"/>
    </source>
</evidence>
<dbReference type="CDD" id="cd15475">
    <property type="entry name" value="MyosinXI_CBD"/>
    <property type="match status" value="1"/>
</dbReference>
<evidence type="ECO:0000256" key="3">
    <source>
        <dbReference type="ARBA" id="ARBA00022737"/>
    </source>
</evidence>
<feature type="domain" description="Myosin motor" evidence="20">
    <location>
        <begin position="91"/>
        <end position="761"/>
    </location>
</feature>
<accession>A0ABD3GFK7</accession>
<dbReference type="SMART" id="SM00322">
    <property type="entry name" value="KH"/>
    <property type="match status" value="1"/>
</dbReference>
<dbReference type="GO" id="GO:0051252">
    <property type="term" value="P:regulation of RNA metabolic process"/>
    <property type="evidence" value="ECO:0007669"/>
    <property type="project" value="UniProtKB-ARBA"/>
</dbReference>
<protein>
    <recommendedName>
        <fullName evidence="24">Myosin XI</fullName>
    </recommendedName>
</protein>
<evidence type="ECO:0000256" key="6">
    <source>
        <dbReference type="ARBA" id="ARBA00022833"/>
    </source>
</evidence>
<feature type="domain" description="C3H1-type" evidence="18">
    <location>
        <begin position="2080"/>
        <end position="2107"/>
    </location>
</feature>
<dbReference type="FunFam" id="4.10.1000.10:FF:000003">
    <property type="entry name" value="Zinc finger CCCH domain-containing protein"/>
    <property type="match status" value="1"/>
</dbReference>
<dbReference type="Gene3D" id="1.10.10.820">
    <property type="match status" value="1"/>
</dbReference>
<dbReference type="CDD" id="cd23767">
    <property type="entry name" value="IQCD"/>
    <property type="match status" value="2"/>
</dbReference>
<dbReference type="Gene3D" id="3.30.1370.10">
    <property type="entry name" value="K Homology domain, type 1"/>
    <property type="match status" value="1"/>
</dbReference>
<dbReference type="Gene3D" id="4.10.1000.10">
    <property type="entry name" value="Zinc finger, CCCH-type"/>
    <property type="match status" value="2"/>
</dbReference>
<dbReference type="PROSITE" id="PS51126">
    <property type="entry name" value="DILUTE"/>
    <property type="match status" value="1"/>
</dbReference>
<evidence type="ECO:0000256" key="2">
    <source>
        <dbReference type="ARBA" id="ARBA00022723"/>
    </source>
</evidence>
<dbReference type="InterPro" id="IPR004088">
    <property type="entry name" value="KH_dom_type_1"/>
</dbReference>
<evidence type="ECO:0000256" key="14">
    <source>
        <dbReference type="PROSITE-ProRule" id="PRU00723"/>
    </source>
</evidence>
<dbReference type="Gene3D" id="3.30.70.1590">
    <property type="match status" value="1"/>
</dbReference>
<feature type="compositionally biased region" description="Low complexity" evidence="17">
    <location>
        <begin position="2116"/>
        <end position="2129"/>
    </location>
</feature>
<evidence type="ECO:0000313" key="22">
    <source>
        <dbReference type="EMBL" id="KAL3677386.1"/>
    </source>
</evidence>
<dbReference type="PROSITE" id="PS51456">
    <property type="entry name" value="MYOSIN_MOTOR"/>
    <property type="match status" value="1"/>
</dbReference>
<dbReference type="InterPro" id="IPR000571">
    <property type="entry name" value="Znf_CCCH"/>
</dbReference>
<dbReference type="GO" id="GO:0003779">
    <property type="term" value="F:actin binding"/>
    <property type="evidence" value="ECO:0007669"/>
    <property type="project" value="UniProtKB-KW"/>
</dbReference>
<reference evidence="22 23" key="1">
    <citation type="submission" date="2024-09" db="EMBL/GenBank/DDBJ databases">
        <title>Chromosome-scale assembly of Riccia sorocarpa.</title>
        <authorList>
            <person name="Paukszto L."/>
        </authorList>
    </citation>
    <scope>NUCLEOTIDE SEQUENCE [LARGE SCALE GENOMIC DNA]</scope>
    <source>
        <strain evidence="22">LP-2024</strain>
        <tissue evidence="22">Aerial parts of the thallus</tissue>
    </source>
</reference>
<feature type="binding site" evidence="15">
    <location>
        <begin position="185"/>
        <end position="192"/>
    </location>
    <ligand>
        <name>ATP</name>
        <dbReference type="ChEBI" id="CHEBI:30616"/>
    </ligand>
</feature>
<dbReference type="GO" id="GO:0016459">
    <property type="term" value="C:myosin complex"/>
    <property type="evidence" value="ECO:0007669"/>
    <property type="project" value="UniProtKB-KW"/>
</dbReference>
<feature type="coiled-coil region" evidence="16">
    <location>
        <begin position="2230"/>
        <end position="2257"/>
    </location>
</feature>
<keyword evidence="5 14" id="KW-0863">Zinc-finger</keyword>
<feature type="domain" description="Myosin N-terminal SH3-like" evidence="21">
    <location>
        <begin position="37"/>
        <end position="86"/>
    </location>
</feature>
<dbReference type="SUPFAM" id="SSF90229">
    <property type="entry name" value="CCCH zinc finger"/>
    <property type="match status" value="2"/>
</dbReference>
<dbReference type="PRINTS" id="PR00193">
    <property type="entry name" value="MYOSINHEAVY"/>
</dbReference>
<feature type="compositionally biased region" description="Polar residues" evidence="17">
    <location>
        <begin position="2130"/>
        <end position="2139"/>
    </location>
</feature>
<keyword evidence="11 15" id="KW-0505">Motor protein</keyword>
<dbReference type="GO" id="GO:0003774">
    <property type="term" value="F:cytoskeletal motor activity"/>
    <property type="evidence" value="ECO:0007669"/>
    <property type="project" value="UniProtKB-UniRule"/>
</dbReference>
<dbReference type="Pfam" id="PF00063">
    <property type="entry name" value="Myosin_head"/>
    <property type="match status" value="1"/>
</dbReference>
<dbReference type="Pfam" id="PF01843">
    <property type="entry name" value="DIL"/>
    <property type="match status" value="1"/>
</dbReference>
<gene>
    <name evidence="22" type="ORF">R1sor_027334</name>
</gene>
<organism evidence="22 23">
    <name type="scientific">Riccia sorocarpa</name>
    <dbReference type="NCBI Taxonomy" id="122646"/>
    <lineage>
        <taxon>Eukaryota</taxon>
        <taxon>Viridiplantae</taxon>
        <taxon>Streptophyta</taxon>
        <taxon>Embryophyta</taxon>
        <taxon>Marchantiophyta</taxon>
        <taxon>Marchantiopsida</taxon>
        <taxon>Marchantiidae</taxon>
        <taxon>Marchantiales</taxon>
        <taxon>Ricciaceae</taxon>
        <taxon>Riccia</taxon>
    </lineage>
</organism>
<dbReference type="InterPro" id="IPR037975">
    <property type="entry name" value="MyosinXI_CBD"/>
</dbReference>
<feature type="coiled-coil region" evidence="16">
    <location>
        <begin position="945"/>
        <end position="972"/>
    </location>
</feature>
<dbReference type="EMBL" id="JBJQOH010000008">
    <property type="protein sequence ID" value="KAL3677386.1"/>
    <property type="molecule type" value="Genomic_DNA"/>
</dbReference>
<dbReference type="Pfam" id="PF00642">
    <property type="entry name" value="zf-CCCH"/>
    <property type="match status" value="2"/>
</dbReference>
<name>A0ABD3GFK7_9MARC</name>
<dbReference type="PROSITE" id="PS50096">
    <property type="entry name" value="IQ"/>
    <property type="match status" value="6"/>
</dbReference>
<feature type="region of interest" description="Actin-binding" evidence="15">
    <location>
        <begin position="642"/>
        <end position="664"/>
    </location>
</feature>
<evidence type="ECO:0008006" key="24">
    <source>
        <dbReference type="Google" id="ProtNLM"/>
    </source>
</evidence>
<evidence type="ECO:0000256" key="5">
    <source>
        <dbReference type="ARBA" id="ARBA00022771"/>
    </source>
</evidence>
<evidence type="ECO:0000259" key="21">
    <source>
        <dbReference type="PROSITE" id="PS51844"/>
    </source>
</evidence>
<evidence type="ECO:0000256" key="12">
    <source>
        <dbReference type="ARBA" id="ARBA00023203"/>
    </source>
</evidence>
<dbReference type="InterPro" id="IPR004009">
    <property type="entry name" value="SH3_Myosin"/>
</dbReference>
<dbReference type="InterPro" id="IPR004087">
    <property type="entry name" value="KH_dom"/>
</dbReference>
<dbReference type="SMART" id="SM01132">
    <property type="entry name" value="DIL"/>
    <property type="match status" value="1"/>
</dbReference>
<dbReference type="Pfam" id="PF00612">
    <property type="entry name" value="IQ"/>
    <property type="match status" value="6"/>
</dbReference>
<keyword evidence="7 15" id="KW-0067">ATP-binding</keyword>
<feature type="region of interest" description="Disordered" evidence="17">
    <location>
        <begin position="1265"/>
        <end position="1455"/>
    </location>
</feature>
<dbReference type="PANTHER" id="PTHR13140:SF781">
    <property type="entry name" value="MYOSIN-15"/>
    <property type="match status" value="1"/>
</dbReference>
<keyword evidence="3" id="KW-0677">Repeat</keyword>
<dbReference type="PROSITE" id="PS50103">
    <property type="entry name" value="ZF_C3H1"/>
    <property type="match status" value="2"/>
</dbReference>
<sequence>MEGTEIGHSQGTQLSSKFSPELAVSFVQDALASANISIGSQVWVEDSNLAWVEAEVLDYDGKQVKAKAIHGNTVVAPVSNVHAKDADSQPGGVDDMTKLAYLHEPGVLYNLASRYELDEIYTYTGNILIAVNPFAKLPHLYDNHMMEQYRGAPLGELSPHVFAVADSAYRAMINEKRSQSILVSGESGAGKTETTKLIMQYLAYMGGRANTDGRTVEQQVLESNPLLEAFGNAKTSRNDNSSRFGKFVEIQFDRSGRISGAAVRTYLLERSRVVQIADPERNYHCFYQLCASPEDSEKYKLRDPRAFHYLNQSPVFELNNVNNGREYLKTRRAMDIVGISPEEQEAIFRVVAAILHLGNVEFAPGKEPDSSVTKDEKSKFHLNVAAELLRCNSKSLLDSLCERIIVTRDENITKTLDVIAATTNRDTLAKTLYSRLFDWLVDKVNKSIGQDPDSTTLVGVLDIYGFESFKVNSFEQFCINLANEKLQQHFNQHVFKMEQEEYTKEAINWSYIEFVDNQDVLDLIEKKPVGIIALLDEACMFPKSTNETFATKLFQSFNRNKRFSKPKLSRTDFTISHYAGDVTYQTDLFLEKNKDYVVAEHQALLGSSSCAFVAGLFPPPSEDAGKSSYKFSSIGTRFKQQLQALMETLNQTEPHYIRCVKPNMVNKPGRFENVNVLQQLRCGGVLEAVRISCAGYPTRRTFDEFIDRFGLLAPELMNGNYDEKTATEKLLQKMRLTGYQVGQTKVFLRAGQMATLDAMRAELLSNAARTIQRQVRTYIARKEFLRKRQAAIKIQACWRGRMARKEYDNLRKEAAAVCIQKHVRRWLAQKSYDRKRKATVYIQAGVRGMIARKEYRRRRQTKAAIIIQTRYRGYKARSSYKGLLKAALVFQNHWRGRVARLELKKLKLAAKETGALQAAKTMLEKKCDELTWRLQLERRMRLDVEEAKAQEIAKLQASFEDMQQQFQTATDALVQERDKNKQIQAQAVLAAEREPSAEVTNAKVEKLVAECEKLKALVEALEAKAAEAAESEKKYAAAKQESEERLLRAEEAEAKIEAMQEAVQRLGFILRRPVWGLANWRDGLALSGRDSLAYPENRDGSRSPPACDVYPAKPSELSIPLDSASLRSQTHLSEGSGTAGDWLTPLSSHLLSLFPEECQPRQSSSLPESESVKCFHCEKRQPAFRSECHGRPDQDDIENSLAHALARLPRLRGRNPHSPLSNSDTKGSRASEACSLKVQEPRRAAAVHRRMSICRNDFETTNEASYYDVSEPPTPSAPFPYLLKGGKRSSDQECQVPAKGRVEPLPNRFCLRSTPPSPCATPRGKPSLSSTSRKESSLPQVPPSPVSRKASSLPQVAPSPASRKPPSLPQIPGSSRYPSATPRKRGSSTPRASLDEVPSSISKPSSVPSPRVTSSKTSSSASRPPHSLPSAVNLPASGLNTPVASSSSRRNVSTPLEEKLANMESENQVLRQQTLLSPTKGLGNRFKSPVFQRSPDNGYMANGEHRQAAVSFILPSLSCTALAFDNRVCIHNNAFGARESNFCEPGICIIQLEAPSNAQVDREHTETEQRRQKLLIDRQQENQDALLQCVMQDVGFSQDRPVAACIIYKALLQWRSFEAERTNVFDRIIQTIGTAIESQENNDVLAYWLSNTSTLLFLLQRTLKASGAAGVTPQRRGRPSSVTLFGRMAQGFRSSPSGAVSFGNGGIMGGLEGLRQVEAKYPALLFKQQLTAYVEKIYGMIRDNLKKEISPLLSLCIQAPRSSRGALSKVASRQLPVASMSTQQVLSTHWHSIISSLSSLLSTLRANHVPPFLVRKLFTQIFSFINVQLFNSLLLRRECCSFSNGEYVKAGLAELEHWIYEATEEYAGSSWDELKYIRQAVGFLVIHQKPKKSLDEITHDLCPVLSIQQLYRISTMYWDDKYGTHSVAPDVISNMRVLMTEDQNSTVSNSFLLDDDSSIPFTVDDISKSVTDIDLADVDAPPLLRDNPAFNFLHPQHERFVVPRQLSGNYLTAAMLAAQKLNADKTYAMATRSYSFKSATSNQQQTGVSRSTSAPKGGSNATSTQHASGESNNDVDLGVYKTRLCLRFSTPEGCRYGDKCRFAHGKSDLRPLPAPSVRSLGSSIDSRSSNGGDFSRQSSMARSVDSISLMYPSNVSNNGSYQTEPSSPASAPGFGFGSSSTSKKISIGAAFAGAIIGKAGANVKQINRLTGAKVSIREHGTDPNMRNVEMEGSLEQIEQASEMVRQYMQNKELLSSRAAALGSRSFKTKLCKNFVQGTCTFADRCHFAHGAYELRVANLR</sequence>
<dbReference type="GO" id="GO:0005516">
    <property type="term" value="F:calmodulin binding"/>
    <property type="evidence" value="ECO:0007669"/>
    <property type="project" value="UniProtKB-KW"/>
</dbReference>
<feature type="domain" description="C3H1-type" evidence="18">
    <location>
        <begin position="2265"/>
        <end position="2292"/>
    </location>
</feature>
<keyword evidence="2 14" id="KW-0479">Metal-binding</keyword>
<dbReference type="InterPro" id="IPR001609">
    <property type="entry name" value="Myosin_head_motor_dom-like"/>
</dbReference>
<evidence type="ECO:0000259" key="19">
    <source>
        <dbReference type="PROSITE" id="PS51126"/>
    </source>
</evidence>
<dbReference type="FunFam" id="1.10.10.820:FF:000001">
    <property type="entry name" value="Myosin heavy chain"/>
    <property type="match status" value="1"/>
</dbReference>
<evidence type="ECO:0000256" key="4">
    <source>
        <dbReference type="ARBA" id="ARBA00022741"/>
    </source>
</evidence>
<dbReference type="GO" id="GO:0030048">
    <property type="term" value="P:actin filament-based movement"/>
    <property type="evidence" value="ECO:0007669"/>
    <property type="project" value="UniProtKB-ARBA"/>
</dbReference>
<dbReference type="SUPFAM" id="SSF54791">
    <property type="entry name" value="Eukaryotic type KH-domain (KH-domain type I)"/>
    <property type="match status" value="1"/>
</dbReference>
<dbReference type="PANTHER" id="PTHR13140">
    <property type="entry name" value="MYOSIN"/>
    <property type="match status" value="1"/>
</dbReference>
<dbReference type="FunFam" id="1.20.5.190:FF:000001">
    <property type="entry name" value="unconventional myosin-Va"/>
    <property type="match status" value="3"/>
</dbReference>